<sequence length="107" mass="12001">MNFKDIMAADISAVFLNTDKFAGMHNINGQQIACIIDEDISKQRGTRQSENFDGIYARQLTVFISESELGYRPEQDQKMTVDGEWYMVIDCAAAGGMLEIELEANRG</sequence>
<dbReference type="AlphaFoldDB" id="A0A644SV82"/>
<reference evidence="1" key="1">
    <citation type="submission" date="2019-08" db="EMBL/GenBank/DDBJ databases">
        <authorList>
            <person name="Kucharzyk K."/>
            <person name="Murdoch R.W."/>
            <person name="Higgins S."/>
            <person name="Loffler F."/>
        </authorList>
    </citation>
    <scope>NUCLEOTIDE SEQUENCE</scope>
</reference>
<accession>A0A644SV82</accession>
<comment type="caution">
    <text evidence="1">The sequence shown here is derived from an EMBL/GenBank/DDBJ whole genome shotgun (WGS) entry which is preliminary data.</text>
</comment>
<evidence type="ECO:0000313" key="1">
    <source>
        <dbReference type="EMBL" id="MPL58610.1"/>
    </source>
</evidence>
<name>A0A644SV82_9ZZZZ</name>
<dbReference type="EMBL" id="VSSQ01000007">
    <property type="protein sequence ID" value="MPL58610.1"/>
    <property type="molecule type" value="Genomic_DNA"/>
</dbReference>
<gene>
    <name evidence="1" type="ORF">SDC9_04144</name>
</gene>
<proteinExistence type="predicted"/>
<organism evidence="1">
    <name type="scientific">bioreactor metagenome</name>
    <dbReference type="NCBI Taxonomy" id="1076179"/>
    <lineage>
        <taxon>unclassified sequences</taxon>
        <taxon>metagenomes</taxon>
        <taxon>ecological metagenomes</taxon>
    </lineage>
</organism>
<protein>
    <submittedName>
        <fullName evidence="1">Uncharacterized protein</fullName>
    </submittedName>
</protein>